<dbReference type="EC" id="2.4.1.21" evidence="8"/>
<evidence type="ECO:0000256" key="7">
    <source>
        <dbReference type="ARBA" id="ARBA00023056"/>
    </source>
</evidence>
<comment type="caution">
    <text evidence="11">The sequence shown here is derived from an EMBL/GenBank/DDBJ whole genome shotgun (WGS) entry which is preliminary data.</text>
</comment>
<evidence type="ECO:0000259" key="9">
    <source>
        <dbReference type="Pfam" id="PF00534"/>
    </source>
</evidence>
<dbReference type="Gene3D" id="3.40.50.2000">
    <property type="entry name" value="Glycogen Phosphorylase B"/>
    <property type="match status" value="2"/>
</dbReference>
<feature type="domain" description="Glycosyl transferase family 1" evidence="9">
    <location>
        <begin position="271"/>
        <end position="394"/>
    </location>
</feature>
<dbReference type="InterPro" id="IPR011835">
    <property type="entry name" value="GS/SS"/>
</dbReference>
<protein>
    <recommendedName>
        <fullName evidence="8">Glycogen synthase</fullName>
        <ecNumber evidence="8">2.4.1.21</ecNumber>
    </recommendedName>
    <alternativeName>
        <fullName evidence="8">Starch [bacterial glycogen] synthase</fullName>
    </alternativeName>
</protein>
<comment type="similarity">
    <text evidence="4 8">Belongs to the glycosyltransferase 1 family. Bacterial/plant glycogen synthase subfamily.</text>
</comment>
<dbReference type="GO" id="GO:0009011">
    <property type="term" value="F:alpha-1,4-glucan glucosyltransferase (ADP-glucose donor) activity"/>
    <property type="evidence" value="ECO:0007669"/>
    <property type="project" value="UniProtKB-UniRule"/>
</dbReference>
<dbReference type="GO" id="GO:0004373">
    <property type="term" value="F:alpha-1,4-glucan glucosyltransferase (UDP-glucose donor) activity"/>
    <property type="evidence" value="ECO:0007669"/>
    <property type="project" value="InterPro"/>
</dbReference>
<keyword evidence="5 8" id="KW-0328">Glycosyltransferase</keyword>
<dbReference type="Proteomes" id="UP000321085">
    <property type="component" value="Unassembled WGS sequence"/>
</dbReference>
<name>A0A512C4T2_9HYPH</name>
<evidence type="ECO:0000256" key="6">
    <source>
        <dbReference type="ARBA" id="ARBA00022679"/>
    </source>
</evidence>
<evidence type="ECO:0000259" key="10">
    <source>
        <dbReference type="Pfam" id="PF08323"/>
    </source>
</evidence>
<evidence type="ECO:0000313" key="12">
    <source>
        <dbReference type="Proteomes" id="UP000321085"/>
    </source>
</evidence>
<dbReference type="SUPFAM" id="SSF53756">
    <property type="entry name" value="UDP-Glycosyltransferase/glycogen phosphorylase"/>
    <property type="match status" value="1"/>
</dbReference>
<evidence type="ECO:0000313" key="11">
    <source>
        <dbReference type="EMBL" id="GEO19201.1"/>
    </source>
</evidence>
<dbReference type="CDD" id="cd03791">
    <property type="entry name" value="GT5_Glycogen_synthase_DULL1-like"/>
    <property type="match status" value="1"/>
</dbReference>
<evidence type="ECO:0000256" key="1">
    <source>
        <dbReference type="ARBA" id="ARBA00001478"/>
    </source>
</evidence>
<dbReference type="Pfam" id="PF08323">
    <property type="entry name" value="Glyco_transf_5"/>
    <property type="match status" value="1"/>
</dbReference>
<gene>
    <name evidence="11" type="primary">glgA1_2</name>
    <name evidence="8" type="synonym">glgA</name>
    <name evidence="11" type="ORF">MAE02_68970</name>
</gene>
<dbReference type="Pfam" id="PF00534">
    <property type="entry name" value="Glycos_transf_1"/>
    <property type="match status" value="1"/>
</dbReference>
<evidence type="ECO:0000256" key="5">
    <source>
        <dbReference type="ARBA" id="ARBA00022676"/>
    </source>
</evidence>
<sequence>MSAALPRALRQSHDIRVLIPGYRRVLAGHRVTTVGRLGNAFGLPACDIGRIDMPDGLIIYALLCPDLYDREGSPYGDGSGVDWSDNDVRFARLAMAAADLACGWGDLGWRPDLLHVNDWPTALAPAYLAWREQAVPSILTIHNLAYQGLFERERLSLLGIPESAFQIDGVEFYGKLSFLKAGTFYASHVTTVSSTYAREITTPEFGCGLDGLLRTRAEQGQLTGILNGIDESWDPCRDSHLAGHFDAADLSGKRMNTAYVRDAFSLGVSRGPLFAIISRLVHQKGIDLAIEAAEAIVSQGGQLAVIGQGEGQFEAAVQELAARHPRAIGVQIGFDEREARRLYAGSDFLLMPSRFEPCGLSQMYAQRFGSLPVAHKTGGLADTIQDGVTGFLFSELPLAGLMDGVTRAFESFGCKRQLTSMRRAAMSRSYGWQRSALRYSNAYSKLLAHRSNQPLREAA</sequence>
<proteinExistence type="inferred from homology"/>
<comment type="pathway">
    <text evidence="3 8">Glycan biosynthesis; glycogen biosynthesis.</text>
</comment>
<keyword evidence="6 8" id="KW-0808">Transferase</keyword>
<organism evidence="11 12">
    <name type="scientific">Microvirga aerophila</name>
    <dbReference type="NCBI Taxonomy" id="670291"/>
    <lineage>
        <taxon>Bacteria</taxon>
        <taxon>Pseudomonadati</taxon>
        <taxon>Pseudomonadota</taxon>
        <taxon>Alphaproteobacteria</taxon>
        <taxon>Hyphomicrobiales</taxon>
        <taxon>Methylobacteriaceae</taxon>
        <taxon>Microvirga</taxon>
    </lineage>
</organism>
<dbReference type="HAMAP" id="MF_00484">
    <property type="entry name" value="Glycogen_synth"/>
    <property type="match status" value="1"/>
</dbReference>
<dbReference type="EMBL" id="BJYU01000357">
    <property type="protein sequence ID" value="GEO19201.1"/>
    <property type="molecule type" value="Genomic_DNA"/>
</dbReference>
<dbReference type="UniPathway" id="UPA00164"/>
<dbReference type="NCBIfam" id="TIGR02095">
    <property type="entry name" value="glgA"/>
    <property type="match status" value="1"/>
</dbReference>
<reference evidence="11 12" key="1">
    <citation type="submission" date="2019-07" db="EMBL/GenBank/DDBJ databases">
        <title>Whole genome shotgun sequence of Microvirga aerophila NBRC 106136.</title>
        <authorList>
            <person name="Hosoyama A."/>
            <person name="Uohara A."/>
            <person name="Ohji S."/>
            <person name="Ichikawa N."/>
        </authorList>
    </citation>
    <scope>NUCLEOTIDE SEQUENCE [LARGE SCALE GENOMIC DNA]</scope>
    <source>
        <strain evidence="11 12">NBRC 106136</strain>
    </source>
</reference>
<dbReference type="PANTHER" id="PTHR45825:SF8">
    <property type="entry name" value="GLYCOGEN SYNTHASE"/>
    <property type="match status" value="1"/>
</dbReference>
<comment type="function">
    <text evidence="2 8">Synthesizes alpha-1,4-glucan chains using ADP-glucose.</text>
</comment>
<comment type="catalytic activity">
    <reaction evidence="1 8">
        <text>[(1-&gt;4)-alpha-D-glucosyl](n) + ADP-alpha-D-glucose = [(1-&gt;4)-alpha-D-glucosyl](n+1) + ADP + H(+)</text>
        <dbReference type="Rhea" id="RHEA:18189"/>
        <dbReference type="Rhea" id="RHEA-COMP:9584"/>
        <dbReference type="Rhea" id="RHEA-COMP:9587"/>
        <dbReference type="ChEBI" id="CHEBI:15378"/>
        <dbReference type="ChEBI" id="CHEBI:15444"/>
        <dbReference type="ChEBI" id="CHEBI:57498"/>
        <dbReference type="ChEBI" id="CHEBI:456216"/>
        <dbReference type="EC" id="2.4.1.21"/>
    </reaction>
</comment>
<keyword evidence="12" id="KW-1185">Reference proteome</keyword>
<evidence type="ECO:0000256" key="4">
    <source>
        <dbReference type="ARBA" id="ARBA00010281"/>
    </source>
</evidence>
<dbReference type="AlphaFoldDB" id="A0A512C4T2"/>
<keyword evidence="7 8" id="KW-0320">Glycogen biosynthesis</keyword>
<dbReference type="InterPro" id="IPR013534">
    <property type="entry name" value="Starch_synth_cat_dom"/>
</dbReference>
<evidence type="ECO:0000256" key="8">
    <source>
        <dbReference type="HAMAP-Rule" id="MF_00484"/>
    </source>
</evidence>
<dbReference type="NCBIfam" id="NF001901">
    <property type="entry name" value="PRK00654.1-5"/>
    <property type="match status" value="1"/>
</dbReference>
<dbReference type="PANTHER" id="PTHR45825">
    <property type="entry name" value="GRANULE-BOUND STARCH SYNTHASE 1, CHLOROPLASTIC/AMYLOPLASTIC"/>
    <property type="match status" value="1"/>
</dbReference>
<accession>A0A512C4T2</accession>
<evidence type="ECO:0000256" key="3">
    <source>
        <dbReference type="ARBA" id="ARBA00004964"/>
    </source>
</evidence>
<dbReference type="NCBIfam" id="NF001899">
    <property type="entry name" value="PRK00654.1-2"/>
    <property type="match status" value="1"/>
</dbReference>
<feature type="domain" description="Starch synthase catalytic" evidence="10">
    <location>
        <begin position="2"/>
        <end position="214"/>
    </location>
</feature>
<dbReference type="GO" id="GO:0005978">
    <property type="term" value="P:glycogen biosynthetic process"/>
    <property type="evidence" value="ECO:0007669"/>
    <property type="project" value="UniProtKB-UniRule"/>
</dbReference>
<dbReference type="InterPro" id="IPR001296">
    <property type="entry name" value="Glyco_trans_1"/>
</dbReference>
<evidence type="ECO:0000256" key="2">
    <source>
        <dbReference type="ARBA" id="ARBA00002764"/>
    </source>
</evidence>
<comment type="caution">
    <text evidence="8">Lacks conserved residue(s) required for the propagation of feature annotation.</text>
</comment>